<dbReference type="PANTHER" id="PTHR11138">
    <property type="entry name" value="METHIONYL-TRNA FORMYLTRANSFERASE"/>
    <property type="match status" value="1"/>
</dbReference>
<evidence type="ECO:0000256" key="1">
    <source>
        <dbReference type="ARBA" id="ARBA00012261"/>
    </source>
</evidence>
<dbReference type="PANTHER" id="PTHR11138:SF5">
    <property type="entry name" value="METHIONYL-TRNA FORMYLTRANSFERASE, MITOCHONDRIAL"/>
    <property type="match status" value="1"/>
</dbReference>
<dbReference type="InterPro" id="IPR041711">
    <property type="entry name" value="Met-tRNA-FMT_N"/>
</dbReference>
<evidence type="ECO:0000313" key="3">
    <source>
        <dbReference type="EMBL" id="PIV62969.1"/>
    </source>
</evidence>
<dbReference type="Gene3D" id="3.40.50.12230">
    <property type="match status" value="1"/>
</dbReference>
<dbReference type="Pfam" id="PF00551">
    <property type="entry name" value="Formyl_trans_N"/>
    <property type="match status" value="1"/>
</dbReference>
<dbReference type="InterPro" id="IPR001555">
    <property type="entry name" value="GART_AS"/>
</dbReference>
<dbReference type="EMBL" id="PETM01000004">
    <property type="protein sequence ID" value="PIV62969.1"/>
    <property type="molecule type" value="Genomic_DNA"/>
</dbReference>
<dbReference type="GO" id="GO:0004479">
    <property type="term" value="F:methionyl-tRNA formyltransferase activity"/>
    <property type="evidence" value="ECO:0007669"/>
    <property type="project" value="UniProtKB-EC"/>
</dbReference>
<evidence type="ECO:0000313" key="4">
    <source>
        <dbReference type="Proteomes" id="UP000230116"/>
    </source>
</evidence>
<dbReference type="Proteomes" id="UP000230116">
    <property type="component" value="Unassembled WGS sequence"/>
</dbReference>
<reference evidence="4" key="1">
    <citation type="submission" date="2017-09" db="EMBL/GenBank/DDBJ databases">
        <title>Depth-based differentiation of microbial function through sediment-hosted aquifers and enrichment of novel symbionts in the deep terrestrial subsurface.</title>
        <authorList>
            <person name="Probst A.J."/>
            <person name="Ladd B."/>
            <person name="Jarett J.K."/>
            <person name="Geller-Mcgrath D.E."/>
            <person name="Sieber C.M.K."/>
            <person name="Emerson J.B."/>
            <person name="Anantharaman K."/>
            <person name="Thomas B.C."/>
            <person name="Malmstrom R."/>
            <person name="Stieglmeier M."/>
            <person name="Klingl A."/>
            <person name="Woyke T."/>
            <person name="Ryan C.M."/>
            <person name="Banfield J.F."/>
        </authorList>
    </citation>
    <scope>NUCLEOTIDE SEQUENCE [LARGE SCALE GENOMIC DNA]</scope>
</reference>
<organism evidence="3 4">
    <name type="scientific">Candidatus Roizmanbacteria bacterium CG01_land_8_20_14_3_00_33_9</name>
    <dbReference type="NCBI Taxonomy" id="1974843"/>
    <lineage>
        <taxon>Bacteria</taxon>
        <taxon>Candidatus Roizmaniibacteriota</taxon>
    </lineage>
</organism>
<dbReference type="PROSITE" id="PS00373">
    <property type="entry name" value="GART"/>
    <property type="match status" value="1"/>
</dbReference>
<proteinExistence type="predicted"/>
<name>A0A2M7E5H7_9BACT</name>
<dbReference type="InterPro" id="IPR036477">
    <property type="entry name" value="Formyl_transf_N_sf"/>
</dbReference>
<feature type="domain" description="Formyl transferase N-terminal" evidence="2">
    <location>
        <begin position="5"/>
        <end position="210"/>
    </location>
</feature>
<protein>
    <recommendedName>
        <fullName evidence="1">methionyl-tRNA formyltransferase</fullName>
        <ecNumber evidence="1">2.1.2.9</ecNumber>
    </recommendedName>
</protein>
<accession>A0A2M7E5H7</accession>
<dbReference type="InterPro" id="IPR002376">
    <property type="entry name" value="Formyl_transf_N"/>
</dbReference>
<dbReference type="AlphaFoldDB" id="A0A2M7E5H7"/>
<dbReference type="EC" id="2.1.2.9" evidence="1"/>
<dbReference type="SUPFAM" id="SSF53328">
    <property type="entry name" value="Formyltransferase"/>
    <property type="match status" value="1"/>
</dbReference>
<gene>
    <name evidence="3" type="ORF">COS12_00415</name>
</gene>
<comment type="caution">
    <text evidence="3">The sequence shown here is derived from an EMBL/GenBank/DDBJ whole genome shotgun (WGS) entry which is preliminary data.</text>
</comment>
<dbReference type="GO" id="GO:0005829">
    <property type="term" value="C:cytosol"/>
    <property type="evidence" value="ECO:0007669"/>
    <property type="project" value="TreeGrafter"/>
</dbReference>
<dbReference type="CDD" id="cd08646">
    <property type="entry name" value="FMT_core_Met-tRNA-FMT_N"/>
    <property type="match status" value="1"/>
</dbReference>
<sequence length="391" mass="44678">MQKLKIAYFGSPSFSGIFLEKIINDKNLPVEIKLVITQPDMPVGRKQILTPTPVKLIAEKYQLPIIYSTEFKISNDQLSITNDQSIINDPMINNKSTEIEKLRIEYLLNIEQLNIDHLDLCLVYAYGEILPKEILSLPKFGFWNIHPSLLPLYRGASPIAYPLILGDKKTGVSLILMDEKMDHGPIIAQEEIEIKSTDTRPDLENKLTDLAFLMFKKLMTTVQKKAQTPVSNDLGGAQSRTSGTSTPTGVRNTVLSFIKVTPQDHSKATYAPYLKKSDGFIPLLILKKCLNNEPIEFTDLPKFLQNYINKYYYPPNSYLLTPNYLIFNLFQGLYSWPGLWTTVDLRGRQLRLKILGMELHDNQLALTKIQLENKNPVDMATFNRAYPNFFR</sequence>
<evidence type="ECO:0000259" key="2">
    <source>
        <dbReference type="Pfam" id="PF00551"/>
    </source>
</evidence>